<dbReference type="InterPro" id="IPR036188">
    <property type="entry name" value="FAD/NAD-bd_sf"/>
</dbReference>
<dbReference type="Gene3D" id="3.50.50.60">
    <property type="entry name" value="FAD/NAD(P)-binding domain"/>
    <property type="match status" value="1"/>
</dbReference>
<dbReference type="SUPFAM" id="SSF46548">
    <property type="entry name" value="alpha-helical ferredoxin"/>
    <property type="match status" value="2"/>
</dbReference>
<evidence type="ECO:0000313" key="8">
    <source>
        <dbReference type="Proteomes" id="UP000183997"/>
    </source>
</evidence>
<keyword evidence="3" id="KW-0560">Oxidoreductase</keyword>
<dbReference type="PANTHER" id="PTHR43255">
    <property type="entry name" value="IRON-SULFUR-BINDING OXIDOREDUCTASE FADF-RELATED-RELATED"/>
    <property type="match status" value="1"/>
</dbReference>
<protein>
    <submittedName>
        <fullName evidence="7">Aldehyde dehydrogenase, iron-sulfur subunit</fullName>
    </submittedName>
</protein>
<organism evidence="7 8">
    <name type="scientific">Desulforamulus aeronauticus DSM 10349</name>
    <dbReference type="NCBI Taxonomy" id="1121421"/>
    <lineage>
        <taxon>Bacteria</taxon>
        <taxon>Bacillati</taxon>
        <taxon>Bacillota</taxon>
        <taxon>Clostridia</taxon>
        <taxon>Eubacteriales</taxon>
        <taxon>Peptococcaceae</taxon>
        <taxon>Desulforamulus</taxon>
    </lineage>
</organism>
<dbReference type="OrthoDB" id="5241828at2"/>
<evidence type="ECO:0000259" key="6">
    <source>
        <dbReference type="PROSITE" id="PS51379"/>
    </source>
</evidence>
<evidence type="ECO:0000256" key="3">
    <source>
        <dbReference type="ARBA" id="ARBA00023002"/>
    </source>
</evidence>
<dbReference type="Gene3D" id="1.10.1060.10">
    <property type="entry name" value="Alpha-helical ferredoxin"/>
    <property type="match status" value="2"/>
</dbReference>
<dbReference type="InterPro" id="IPR017900">
    <property type="entry name" value="4Fe4S_Fe_S_CS"/>
</dbReference>
<dbReference type="InterPro" id="IPR017896">
    <property type="entry name" value="4Fe4S_Fe-S-bd"/>
</dbReference>
<proteinExistence type="predicted"/>
<dbReference type="EMBL" id="FRAR01000012">
    <property type="protein sequence ID" value="SHK38296.1"/>
    <property type="molecule type" value="Genomic_DNA"/>
</dbReference>
<dbReference type="SUPFAM" id="SSF51905">
    <property type="entry name" value="FAD/NAD(P)-binding domain"/>
    <property type="match status" value="1"/>
</dbReference>
<dbReference type="Pfam" id="PF14691">
    <property type="entry name" value="Fer4_20"/>
    <property type="match status" value="1"/>
</dbReference>
<keyword evidence="5" id="KW-0411">Iron-sulfur</keyword>
<dbReference type="GO" id="GO:0005886">
    <property type="term" value="C:plasma membrane"/>
    <property type="evidence" value="ECO:0007669"/>
    <property type="project" value="TreeGrafter"/>
</dbReference>
<dbReference type="InterPro" id="IPR006076">
    <property type="entry name" value="FAD-dep_OxRdtase"/>
</dbReference>
<dbReference type="RefSeq" id="WP_072912971.1">
    <property type="nucleotide sequence ID" value="NZ_FRAR01000012.1"/>
</dbReference>
<evidence type="ECO:0000313" key="7">
    <source>
        <dbReference type="EMBL" id="SHK38296.1"/>
    </source>
</evidence>
<dbReference type="Pfam" id="PF13534">
    <property type="entry name" value="Fer4_17"/>
    <property type="match status" value="1"/>
</dbReference>
<dbReference type="GO" id="GO:0046872">
    <property type="term" value="F:metal ion binding"/>
    <property type="evidence" value="ECO:0007669"/>
    <property type="project" value="UniProtKB-KW"/>
</dbReference>
<keyword evidence="1" id="KW-0004">4Fe-4S</keyword>
<dbReference type="AlphaFoldDB" id="A0A1M6S0N3"/>
<dbReference type="NCBIfam" id="NF045663">
    <property type="entry name" value="diclust_near_Sec"/>
    <property type="match status" value="1"/>
</dbReference>
<dbReference type="PANTHER" id="PTHR43255:SF1">
    <property type="entry name" value="IRON-SULFUR-BINDING OXIDOREDUCTASE FADF-RELATED"/>
    <property type="match status" value="1"/>
</dbReference>
<dbReference type="InterPro" id="IPR004017">
    <property type="entry name" value="Cys_rich_dom"/>
</dbReference>
<gene>
    <name evidence="7" type="ORF">SAMN02745123_01663</name>
</gene>
<accession>A0A1M6S0N3</accession>
<dbReference type="Proteomes" id="UP000183997">
    <property type="component" value="Unassembled WGS sequence"/>
</dbReference>
<sequence length="766" mass="85348">MDHKKIMEFEEKCIQEHPPACNATCPVHVDVRSMLAEIKAGRFTEAFHIYRKSVPLPGIISHICDQPCRSACKRGGAGDAIAIAALEKACVQQMSIPLPKTTPSPRKPERVVIVGGGLRGLTAAHDLAKKGYSVTLFEAGSTLGESLSKNFAAVLPSQVIAEDLAIFDQLGVAIQLNTTVDKDISLAALSQDYDAVFLSTLPSEQQDQLTIDPITLSTEQKGVFAAGSPDKERAASPIGAVAEGRRAAISIDRYLQGVSLTAARENEGSFKTRLFTSIIGVEPLPVVPLGHNRSFYGQEEAMQEAARCIQCQCLECVKVCQYLTHFKGYPKKYIRQINHNLKMIKGRHEANTLINSCSLCGLCQEVCPEGLHLGELCGLARQEMVTKGKMPPSAHDFPIRDMEFSNGEQCVLTRHQPGHTVSNYLFFPGCQLSASAPNHVERAYAYVTEQLSGGVGLMLRCCGAPAEWSGRTEVFDGELQQIKAQWEEMGRPRLILACSTCGQMFKKHLPEMKTISLWELYDQYGLPEVAGAERPARVAVHDACTSRQEEDLQERVRKILRELGCQIDELPTSRDKTECCGYGGLMQFANHGLADDVMKRRINQSPADYVAYCAICRDNFAGKGKRTYHLLDLIYGEANPVAPARRGPGYSQRRENRVRLKNKLLKELWGEKTVLAENSFATIKLWIAEDVQEVMEHRLILVEDIQKVIEHAERTGKKLFNHESGHYLAYYQPVSVTYWVEYQPENEGFRIYNTYSHRMEIPHGDE</sequence>
<dbReference type="STRING" id="1121421.SAMN02745123_01663"/>
<dbReference type="InterPro" id="IPR051460">
    <property type="entry name" value="HdrC_iron-sulfur_subunit"/>
</dbReference>
<evidence type="ECO:0000256" key="4">
    <source>
        <dbReference type="ARBA" id="ARBA00023004"/>
    </source>
</evidence>
<keyword evidence="8" id="KW-1185">Reference proteome</keyword>
<dbReference type="GO" id="GO:0051539">
    <property type="term" value="F:4 iron, 4 sulfur cluster binding"/>
    <property type="evidence" value="ECO:0007669"/>
    <property type="project" value="UniProtKB-KW"/>
</dbReference>
<dbReference type="PROSITE" id="PS00198">
    <property type="entry name" value="4FE4S_FER_1"/>
    <property type="match status" value="1"/>
</dbReference>
<evidence type="ECO:0000256" key="5">
    <source>
        <dbReference type="ARBA" id="ARBA00023014"/>
    </source>
</evidence>
<dbReference type="Pfam" id="PF01266">
    <property type="entry name" value="DAO"/>
    <property type="match status" value="1"/>
</dbReference>
<evidence type="ECO:0000256" key="1">
    <source>
        <dbReference type="ARBA" id="ARBA00022485"/>
    </source>
</evidence>
<dbReference type="GO" id="GO:0016491">
    <property type="term" value="F:oxidoreductase activity"/>
    <property type="evidence" value="ECO:0007669"/>
    <property type="project" value="UniProtKB-KW"/>
</dbReference>
<dbReference type="InterPro" id="IPR028261">
    <property type="entry name" value="DPD_II"/>
</dbReference>
<dbReference type="Pfam" id="PF02754">
    <property type="entry name" value="CCG"/>
    <property type="match status" value="2"/>
</dbReference>
<evidence type="ECO:0000256" key="2">
    <source>
        <dbReference type="ARBA" id="ARBA00022723"/>
    </source>
</evidence>
<reference evidence="8" key="1">
    <citation type="submission" date="2016-11" db="EMBL/GenBank/DDBJ databases">
        <authorList>
            <person name="Varghese N."/>
            <person name="Submissions S."/>
        </authorList>
    </citation>
    <scope>NUCLEOTIDE SEQUENCE [LARGE SCALE GENOMIC DNA]</scope>
    <source>
        <strain evidence="8">DSM 10349</strain>
    </source>
</reference>
<keyword evidence="2" id="KW-0479">Metal-binding</keyword>
<dbReference type="PROSITE" id="PS51379">
    <property type="entry name" value="4FE4S_FER_2"/>
    <property type="match status" value="1"/>
</dbReference>
<dbReference type="InterPro" id="IPR009051">
    <property type="entry name" value="Helical_ferredxn"/>
</dbReference>
<name>A0A1M6S0N3_9FIRM</name>
<keyword evidence="4" id="KW-0408">Iron</keyword>
<feature type="domain" description="4Fe-4S ferredoxin-type" evidence="6">
    <location>
        <begin position="346"/>
        <end position="376"/>
    </location>
</feature>